<organism evidence="2 3">
    <name type="scientific">Linderina pennispora</name>
    <dbReference type="NCBI Taxonomy" id="61395"/>
    <lineage>
        <taxon>Eukaryota</taxon>
        <taxon>Fungi</taxon>
        <taxon>Fungi incertae sedis</taxon>
        <taxon>Zoopagomycota</taxon>
        <taxon>Kickxellomycotina</taxon>
        <taxon>Kickxellomycetes</taxon>
        <taxon>Kickxellales</taxon>
        <taxon>Kickxellaceae</taxon>
        <taxon>Linderina</taxon>
    </lineage>
</organism>
<dbReference type="GeneID" id="63804681"/>
<gene>
    <name evidence="2" type="ORF">DL89DRAFT_268744</name>
</gene>
<evidence type="ECO:0008006" key="4">
    <source>
        <dbReference type="Google" id="ProtNLM"/>
    </source>
</evidence>
<evidence type="ECO:0000313" key="2">
    <source>
        <dbReference type="EMBL" id="ORX68233.1"/>
    </source>
</evidence>
<reference evidence="2 3" key="1">
    <citation type="submission" date="2016-07" db="EMBL/GenBank/DDBJ databases">
        <title>Pervasive Adenine N6-methylation of Active Genes in Fungi.</title>
        <authorList>
            <consortium name="DOE Joint Genome Institute"/>
            <person name="Mondo S.J."/>
            <person name="Dannebaum R.O."/>
            <person name="Kuo R.C."/>
            <person name="Labutti K."/>
            <person name="Haridas S."/>
            <person name="Kuo A."/>
            <person name="Salamov A."/>
            <person name="Ahrendt S.R."/>
            <person name="Lipzen A."/>
            <person name="Sullivan W."/>
            <person name="Andreopoulos W.B."/>
            <person name="Clum A."/>
            <person name="Lindquist E."/>
            <person name="Daum C."/>
            <person name="Ramamoorthy G.K."/>
            <person name="Gryganskyi A."/>
            <person name="Culley D."/>
            <person name="Magnuson J.K."/>
            <person name="James T.Y."/>
            <person name="O'Malley M.A."/>
            <person name="Stajich J.E."/>
            <person name="Spatafora J.W."/>
            <person name="Visel A."/>
            <person name="Grigoriev I.V."/>
        </authorList>
    </citation>
    <scope>NUCLEOTIDE SEQUENCE [LARGE SCALE GENOMIC DNA]</scope>
    <source>
        <strain evidence="2 3">ATCC 12442</strain>
    </source>
</reference>
<feature type="compositionally biased region" description="Polar residues" evidence="1">
    <location>
        <begin position="25"/>
        <end position="48"/>
    </location>
</feature>
<evidence type="ECO:0000256" key="1">
    <source>
        <dbReference type="SAM" id="MobiDB-lite"/>
    </source>
</evidence>
<sequence>MGNAQVSKSPAQPGSPGSFFGGLGTSQPTALASSGSTPAPQPTMISPRSTRRLSGFGSNDMLSGAYKSRKDSAKEAAPPEDAPPVIMLDDVDWSGTAQAKVKALARHKDEAPAAKSTGREEPEIAEAPSADGPVTNEQLYDNLTIRSVMVLDLPNNTEYGVYNSFREYGRIMSFTVVPQGKTSTLALLYSEPWQAQRVVSLADCEGKLRVGPKRKVRIDWANAECVDHLFMKLYPDRQLPFEDDALPPNSTDEGSLSLTQRLQMQTPRARRAARMASIMNGLEVAPRRLAHVASASVVRQPPPPKPRNGVFQTALDLIFGW</sequence>
<feature type="compositionally biased region" description="Polar residues" evidence="1">
    <location>
        <begin position="1"/>
        <end position="12"/>
    </location>
</feature>
<name>A0A1Y1W3U3_9FUNG</name>
<feature type="region of interest" description="Disordered" evidence="1">
    <location>
        <begin position="102"/>
        <end position="136"/>
    </location>
</feature>
<dbReference type="RefSeq" id="XP_040742047.1">
    <property type="nucleotide sequence ID" value="XM_040888033.1"/>
</dbReference>
<keyword evidence="3" id="KW-1185">Reference proteome</keyword>
<dbReference type="Proteomes" id="UP000193922">
    <property type="component" value="Unassembled WGS sequence"/>
</dbReference>
<dbReference type="OrthoDB" id="5555342at2759"/>
<dbReference type="AlphaFoldDB" id="A0A1Y1W3U3"/>
<proteinExistence type="predicted"/>
<feature type="compositionally biased region" description="Basic and acidic residues" evidence="1">
    <location>
        <begin position="106"/>
        <end position="122"/>
    </location>
</feature>
<comment type="caution">
    <text evidence="2">The sequence shown here is derived from an EMBL/GenBank/DDBJ whole genome shotgun (WGS) entry which is preliminary data.</text>
</comment>
<feature type="region of interest" description="Disordered" evidence="1">
    <location>
        <begin position="1"/>
        <end position="86"/>
    </location>
</feature>
<accession>A0A1Y1W3U3</accession>
<dbReference type="EMBL" id="MCFD01000010">
    <property type="protein sequence ID" value="ORX68233.1"/>
    <property type="molecule type" value="Genomic_DNA"/>
</dbReference>
<evidence type="ECO:0000313" key="3">
    <source>
        <dbReference type="Proteomes" id="UP000193922"/>
    </source>
</evidence>
<protein>
    <recommendedName>
        <fullName evidence="4">RRM domain-containing protein</fullName>
    </recommendedName>
</protein>